<feature type="domain" description="YgjP-like metallopeptidase" evidence="2">
    <location>
        <begin position="46"/>
        <end position="245"/>
    </location>
</feature>
<evidence type="ECO:0000313" key="4">
    <source>
        <dbReference type="Proteomes" id="UP000000270"/>
    </source>
</evidence>
<reference evidence="3 4" key="6">
    <citation type="journal article" date="2011" name="Appl. Environ. Microbiol.">
        <title>Involvement of the azorhizobial chromosome partition gene (parA) in the onset of bacteroid differentiation during Sesbania rostrata stem nodule development.</title>
        <authorList>
            <person name="Liu CT."/>
            <person name="Lee KB."/>
            <person name="Wang YS."/>
            <person name="Peng MH."/>
            <person name="Lee KT."/>
            <person name="Suzuki S."/>
            <person name="Suzuki T."/>
            <person name="Oyaizu H."/>
        </authorList>
    </citation>
    <scope>NUCLEOTIDE SEQUENCE [LARGE SCALE GENOMIC DNA]</scope>
    <source>
        <strain evidence="4">ATCC 43989 / DSM 5975 / JCM 20966 / LMG 6465 / NBRC 14845 / NCIMB 13405 / ORS 571</strain>
    </source>
</reference>
<dbReference type="InterPro" id="IPR053136">
    <property type="entry name" value="UTP_pyrophosphatase-like"/>
</dbReference>
<accession>A8I223</accession>
<dbReference type="CDD" id="cd07344">
    <property type="entry name" value="M48_yhfN_like"/>
    <property type="match status" value="1"/>
</dbReference>
<dbReference type="Proteomes" id="UP000000270">
    <property type="component" value="Chromosome"/>
</dbReference>
<evidence type="ECO:0000256" key="1">
    <source>
        <dbReference type="SAM" id="MobiDB-lite"/>
    </source>
</evidence>
<protein>
    <recommendedName>
        <fullName evidence="2">YgjP-like metallopeptidase domain-containing protein</fullName>
    </recommendedName>
</protein>
<dbReference type="EMBL" id="AP009384">
    <property type="protein sequence ID" value="BAF90688.1"/>
    <property type="molecule type" value="Genomic_DNA"/>
</dbReference>
<reference evidence="3 4" key="5">
    <citation type="journal article" date="2010" name="Appl. Environ. Microbiol.">
        <title>phrR-like gene praR of Azorhizobium caulinodans ORS571 is essential for symbiosis with Sesbania rostrata and is involved in expression of reb genes.</title>
        <authorList>
            <person name="Akiba N."/>
            <person name="Aono T."/>
            <person name="Toyazaki H."/>
            <person name="Sato S."/>
            <person name="Oyaizu H."/>
        </authorList>
    </citation>
    <scope>NUCLEOTIDE SEQUENCE [LARGE SCALE GENOMIC DNA]</scope>
    <source>
        <strain evidence="4">ATCC 43989 / DSM 5975 / JCM 20966 / LMG 6465 / NBRC 14845 / NCIMB 13405 / ORS 571</strain>
    </source>
</reference>
<dbReference type="PANTHER" id="PTHR30399">
    <property type="entry name" value="UNCHARACTERIZED PROTEIN YGJP"/>
    <property type="match status" value="1"/>
</dbReference>
<name>A8I223_AZOC5</name>
<dbReference type="KEGG" id="azc:AZC_4690"/>
<sequence length="255" mass="28961">MLFRRQDRQSPPPPPRPARGEWVDLALEAETLKVEIRRHPSAQRLTLRVRAASRDVTLTAPPHVSYASAAAFVQRHREWVRVRLGRLPENVPFMDGALVPVRGVVHRIDHRPEARGTVWIEDGADGPLLCVAGEAPYVARRVGDYLKRQARTDFAEAVRRHAAALNVQVGRITLRDTASRWGSCSSDGSLSFSWRLILAPGWVLDYLAAHEVCHRLEMNHSARFWRLVERIYPERRAAEAWLRQNGAGLHRYGAE</sequence>
<dbReference type="PANTHER" id="PTHR30399:SF1">
    <property type="entry name" value="UTP PYROPHOSPHATASE"/>
    <property type="match status" value="1"/>
</dbReference>
<feature type="region of interest" description="Disordered" evidence="1">
    <location>
        <begin position="1"/>
        <end position="20"/>
    </location>
</feature>
<dbReference type="InterPro" id="IPR002725">
    <property type="entry name" value="YgjP-like_metallopeptidase"/>
</dbReference>
<evidence type="ECO:0000259" key="2">
    <source>
        <dbReference type="Pfam" id="PF01863"/>
    </source>
</evidence>
<evidence type="ECO:0000313" key="3">
    <source>
        <dbReference type="EMBL" id="BAF90688.1"/>
    </source>
</evidence>
<dbReference type="Gene3D" id="3.30.2010.10">
    <property type="entry name" value="Metalloproteases ('zincins'), catalytic domain"/>
    <property type="match status" value="1"/>
</dbReference>
<reference evidence="3 4" key="4">
    <citation type="journal article" date="2009" name="Appl. Environ. Microbiol.">
        <title>Comparative genome-wide transcriptional profiling of Azorhizobium caulinodans ORS571 grown under free-living and symbiotic conditions.</title>
        <authorList>
            <person name="Tsukada S."/>
            <person name="Aono T."/>
            <person name="Akiba N."/>
            <person name="Lee KB."/>
            <person name="Liu CT."/>
            <person name="Toyazaki H."/>
            <person name="Oyaizu H."/>
        </authorList>
    </citation>
    <scope>NUCLEOTIDE SEQUENCE [LARGE SCALE GENOMIC DNA]</scope>
    <source>
        <strain evidence="4">ATCC 43989 / DSM 5975 / JCM 20966 / LMG 6465 / NBRC 14845 / NCIMB 13405 / ORS 571</strain>
    </source>
</reference>
<reference evidence="3 4" key="1">
    <citation type="journal article" date="2007" name="Appl. Environ. Microbiol.">
        <title>Rhizobial factors required for stem nodule maturation and maintenance in Sesbania rostrata-Azorhizobium caulinodans ORS571 symbiosis.</title>
        <authorList>
            <person name="Suzuki S."/>
            <person name="Aono T."/>
            <person name="Lee KB."/>
            <person name="Suzuki T."/>
            <person name="Liu CT."/>
            <person name="Miwa H."/>
            <person name="Wakao S."/>
            <person name="Iki T."/>
            <person name="Oyaizu H."/>
        </authorList>
    </citation>
    <scope>NUCLEOTIDE SEQUENCE [LARGE SCALE GENOMIC DNA]</scope>
    <source>
        <strain evidence="4">ATCC 43989 / DSM 5975 / JCM 20966 / LMG 6465 / NBRC 14845 / NCIMB 13405 / ORS 571</strain>
    </source>
</reference>
<reference evidence="4" key="2">
    <citation type="submission" date="2007-04" db="EMBL/GenBank/DDBJ databases">
        <title>Complete genome sequence of the nitrogen-fixing bacterium Azorhizobium caulinodans ORS571.</title>
        <authorList>
            <person name="Lee K.B."/>
            <person name="Backer P.D."/>
            <person name="Aono T."/>
            <person name="Liu C.T."/>
            <person name="Suzuki S."/>
            <person name="Suzuki T."/>
            <person name="Kaneko T."/>
            <person name="Yamada M."/>
            <person name="Tabata S."/>
            <person name="Kupfer D.M."/>
            <person name="Najar F.Z."/>
            <person name="Wiley G.B."/>
            <person name="Roe B."/>
            <person name="Binnewies T."/>
            <person name="Ussery D."/>
            <person name="Vereecke D."/>
            <person name="Gevers D."/>
            <person name="Holsters M."/>
            <person name="Oyaizu H."/>
        </authorList>
    </citation>
    <scope>NUCLEOTIDE SEQUENCE [LARGE SCALE GENOMIC DNA]</scope>
    <source>
        <strain evidence="4">ATCC 43989 / DSM 5975 / JCM 20966 / LMG 6465 / NBRC 14845 / NCIMB 13405 / ORS 571</strain>
    </source>
</reference>
<gene>
    <name evidence="3" type="ordered locus">AZC_4690</name>
</gene>
<proteinExistence type="predicted"/>
<organism evidence="3 4">
    <name type="scientific">Azorhizobium caulinodans (strain ATCC 43989 / DSM 5975 / JCM 20966 / LMG 6465 / NBRC 14845 / NCIMB 13405 / ORS 571)</name>
    <dbReference type="NCBI Taxonomy" id="438753"/>
    <lineage>
        <taxon>Bacteria</taxon>
        <taxon>Pseudomonadati</taxon>
        <taxon>Pseudomonadota</taxon>
        <taxon>Alphaproteobacteria</taxon>
        <taxon>Hyphomicrobiales</taxon>
        <taxon>Xanthobacteraceae</taxon>
        <taxon>Azorhizobium</taxon>
    </lineage>
</organism>
<keyword evidence="4" id="KW-1185">Reference proteome</keyword>
<dbReference type="AlphaFoldDB" id="A8I223"/>
<reference evidence="3 4" key="3">
    <citation type="journal article" date="2008" name="BMC Genomics">
        <title>The genome of the versatile nitrogen fixer Azorhizobium caulinodans ORS571.</title>
        <authorList>
            <person name="Lee KB."/>
            <person name="Backer P.D."/>
            <person name="Aono T."/>
            <person name="Liu CT."/>
            <person name="Suzuki S."/>
            <person name="Suzuki T."/>
            <person name="Kaneko T."/>
            <person name="Yamada M."/>
            <person name="Tabata S."/>
            <person name="Kupfer D.M."/>
            <person name="Najar F.Z."/>
            <person name="Wiley G.B."/>
            <person name="Roe B."/>
            <person name="Binnewies T.T."/>
            <person name="Ussery D.W."/>
            <person name="D'Haeze W."/>
            <person name="Herder J.D."/>
            <person name="Gevers D."/>
            <person name="Vereecke D."/>
            <person name="Holsters M."/>
            <person name="Oyaizu H."/>
        </authorList>
    </citation>
    <scope>NUCLEOTIDE SEQUENCE [LARGE SCALE GENOMIC DNA]</scope>
    <source>
        <strain evidence="4">ATCC 43989 / DSM 5975 / JCM 20966 / LMG 6465 / NBRC 14845 / NCIMB 13405 / ORS 571</strain>
    </source>
</reference>
<dbReference type="eggNOG" id="COG1451">
    <property type="taxonomic scope" value="Bacteria"/>
</dbReference>
<dbReference type="Pfam" id="PF01863">
    <property type="entry name" value="YgjP-like"/>
    <property type="match status" value="1"/>
</dbReference>
<dbReference type="HOGENOM" id="CLU_065947_2_1_5"/>